<evidence type="ECO:0000256" key="6">
    <source>
        <dbReference type="ARBA" id="ARBA00022989"/>
    </source>
</evidence>
<name>A0AAD4P4S2_PERFH</name>
<evidence type="ECO:0000256" key="8">
    <source>
        <dbReference type="SAM" id="Phobius"/>
    </source>
</evidence>
<evidence type="ECO:0000256" key="7">
    <source>
        <dbReference type="ARBA" id="ARBA00023136"/>
    </source>
</evidence>
<protein>
    <submittedName>
        <fullName evidence="9">Uncharacterized protein</fullName>
    </submittedName>
</protein>
<feature type="transmembrane region" description="Helical" evidence="8">
    <location>
        <begin position="12"/>
        <end position="34"/>
    </location>
</feature>
<evidence type="ECO:0000256" key="3">
    <source>
        <dbReference type="ARBA" id="ARBA00022448"/>
    </source>
</evidence>
<keyword evidence="4 8" id="KW-0812">Transmembrane</keyword>
<proteinExistence type="inferred from homology"/>
<dbReference type="EMBL" id="SDAM02000159">
    <property type="protein sequence ID" value="KAH6826868.1"/>
    <property type="molecule type" value="Genomic_DNA"/>
</dbReference>
<dbReference type="InterPro" id="IPR040359">
    <property type="entry name" value="GDU"/>
</dbReference>
<evidence type="ECO:0000313" key="10">
    <source>
        <dbReference type="Proteomes" id="UP001190926"/>
    </source>
</evidence>
<keyword evidence="6 8" id="KW-1133">Transmembrane helix</keyword>
<accession>A0AAD4P4S2</accession>
<evidence type="ECO:0000256" key="5">
    <source>
        <dbReference type="ARBA" id="ARBA00022970"/>
    </source>
</evidence>
<sequence length="81" mass="8493">MIISEFSWKSPIPYLFGGLALVLVLIVLSLAILVCTGRKGSSEEGPTVSGSGEVELGGKPQLVVVVMAGDDRPNYLAVPHL</sequence>
<comment type="subcellular location">
    <subcellularLocation>
        <location evidence="1">Membrane</location>
        <topology evidence="1">Single-pass membrane protein</topology>
    </subcellularLocation>
</comment>
<keyword evidence="3" id="KW-0813">Transport</keyword>
<organism evidence="9 10">
    <name type="scientific">Perilla frutescens var. hirtella</name>
    <name type="common">Perilla citriodora</name>
    <name type="synonym">Perilla setoyensis</name>
    <dbReference type="NCBI Taxonomy" id="608512"/>
    <lineage>
        <taxon>Eukaryota</taxon>
        <taxon>Viridiplantae</taxon>
        <taxon>Streptophyta</taxon>
        <taxon>Embryophyta</taxon>
        <taxon>Tracheophyta</taxon>
        <taxon>Spermatophyta</taxon>
        <taxon>Magnoliopsida</taxon>
        <taxon>eudicotyledons</taxon>
        <taxon>Gunneridae</taxon>
        <taxon>Pentapetalae</taxon>
        <taxon>asterids</taxon>
        <taxon>lamiids</taxon>
        <taxon>Lamiales</taxon>
        <taxon>Lamiaceae</taxon>
        <taxon>Nepetoideae</taxon>
        <taxon>Elsholtzieae</taxon>
        <taxon>Perilla</taxon>
    </lineage>
</organism>
<gene>
    <name evidence="9" type="ORF">C2S53_016747</name>
</gene>
<evidence type="ECO:0000256" key="1">
    <source>
        <dbReference type="ARBA" id="ARBA00004167"/>
    </source>
</evidence>
<comment type="caution">
    <text evidence="9">The sequence shown here is derived from an EMBL/GenBank/DDBJ whole genome shotgun (WGS) entry which is preliminary data.</text>
</comment>
<keyword evidence="7 8" id="KW-0472">Membrane</keyword>
<dbReference type="GO" id="GO:0080143">
    <property type="term" value="P:regulation of amino acid export"/>
    <property type="evidence" value="ECO:0007669"/>
    <property type="project" value="InterPro"/>
</dbReference>
<evidence type="ECO:0000256" key="2">
    <source>
        <dbReference type="ARBA" id="ARBA00009977"/>
    </source>
</evidence>
<evidence type="ECO:0000313" key="9">
    <source>
        <dbReference type="EMBL" id="KAH6826868.1"/>
    </source>
</evidence>
<dbReference type="PANTHER" id="PTHR33228:SF76">
    <property type="entry name" value="PROTEIN GLUTAMINE DUMPER 7"/>
    <property type="match status" value="1"/>
</dbReference>
<keyword evidence="10" id="KW-1185">Reference proteome</keyword>
<dbReference type="PANTHER" id="PTHR33228">
    <property type="entry name" value="PROTEIN GLUTAMINE DUMPER 4-RELATED"/>
    <property type="match status" value="1"/>
</dbReference>
<dbReference type="AlphaFoldDB" id="A0AAD4P4S2"/>
<dbReference type="GO" id="GO:0006865">
    <property type="term" value="P:amino acid transport"/>
    <property type="evidence" value="ECO:0007669"/>
    <property type="project" value="UniProtKB-KW"/>
</dbReference>
<evidence type="ECO:0000256" key="4">
    <source>
        <dbReference type="ARBA" id="ARBA00022692"/>
    </source>
</evidence>
<reference evidence="9 10" key="1">
    <citation type="journal article" date="2021" name="Nat. Commun.">
        <title>Incipient diploidization of the medicinal plant Perilla within 10,000 years.</title>
        <authorList>
            <person name="Zhang Y."/>
            <person name="Shen Q."/>
            <person name="Leng L."/>
            <person name="Zhang D."/>
            <person name="Chen S."/>
            <person name="Shi Y."/>
            <person name="Ning Z."/>
            <person name="Chen S."/>
        </authorList>
    </citation>
    <scope>NUCLEOTIDE SEQUENCE [LARGE SCALE GENOMIC DNA]</scope>
    <source>
        <strain evidence="10">cv. PC099</strain>
    </source>
</reference>
<dbReference type="Proteomes" id="UP001190926">
    <property type="component" value="Unassembled WGS sequence"/>
</dbReference>
<comment type="similarity">
    <text evidence="2">Belongs to the GLUTAMINE DUMPER 1 (TC 9.B.60) family.</text>
</comment>
<dbReference type="GO" id="GO:0016020">
    <property type="term" value="C:membrane"/>
    <property type="evidence" value="ECO:0007669"/>
    <property type="project" value="UniProtKB-SubCell"/>
</dbReference>
<keyword evidence="5" id="KW-0029">Amino-acid transport</keyword>